<dbReference type="eggNOG" id="COG5002">
    <property type="taxonomic scope" value="Bacteria"/>
</dbReference>
<comment type="catalytic activity">
    <reaction evidence="1">
        <text>ATP + protein L-histidine = ADP + protein N-phospho-L-histidine.</text>
        <dbReference type="EC" id="2.7.13.3"/>
    </reaction>
</comment>
<dbReference type="SUPFAM" id="SSF47384">
    <property type="entry name" value="Homodimeric domain of signal transducing histidine kinase"/>
    <property type="match status" value="1"/>
</dbReference>
<feature type="compositionally biased region" description="Basic and acidic residues" evidence="13">
    <location>
        <begin position="744"/>
        <end position="753"/>
    </location>
</feature>
<dbReference type="SUPFAM" id="SSF55785">
    <property type="entry name" value="PYP-like sensor domain (PAS domain)"/>
    <property type="match status" value="4"/>
</dbReference>
<evidence type="ECO:0000259" key="16">
    <source>
        <dbReference type="PROSITE" id="PS50113"/>
    </source>
</evidence>
<keyword evidence="7" id="KW-0547">Nucleotide-binding</keyword>
<sequence>MHKANFGGRPTGVAVSNAASMDALVGFRRWPLWSLYLIAVLAVLLALMLRSVVAVSFQGDPIVLLLVPPILCAAAVGGLGPGLLATLGAALGLAYTAMPPVESFVVADAYDSAELALLVICGVLISILSERMHWARRRCEVVLARQAVTLSSIGDGVITTDPEGLVTFVNQAAERLLGLSTESVVGRSLPSVLHLFDERTHRPRTDALTEFLGTGIQVEERHTVRLLSASETEISVSQHASPIKMADGRLLGGLLVLRDESRRRDAEVARDRERDLLKTLIRTLPDPVWVKDIDGRYLAGNARLEQLFGVSEAEILGRTDYDLVAPEIADAFRHHDLAALAGEVPCVNEEEVVFLSDGHREWLETIKAPIRDARHALIGVLGIGRDITPTREAMAALRASDARYRELFESIQEGFFLAELIRDERGEVVDWRYLDVNPAHTRLLDLPRSAFVGHRLKELYPAAEDAWLRIAARVVTLSVPETFELEFAGRCSEVHFFASRSGRLACLHTDITERKVADERLRKLYQAVEQAPAGVIITDTEIRIDYVNPAFLRQTGYTGEELLGQTPALLQSGNTSPETYASLRDALDRGDIWKGEFHNRRKDGTQYVGAAIIAPIRQPDGRITHFVSIQEDVTEHKRLARELEGYRQHLEELVAQRTVELADERERAESANRAKSVFLASMSHEIRAPASIIIGLAHMLRRDLGAGQQAERLAKMERAAVQLLQVTNDALDLSLSETDGRSLEARDFRRDETGDVSGGAESTEDPEVTADSAGWDSGTLTRLQALLGKGDMAANDLVVSESVLLGSRLGSEYARLCALVERFEYRLALDLLRTSLSEVPDRESEERR</sequence>
<comment type="subcellular location">
    <subcellularLocation>
        <location evidence="2">Membrane</location>
        <topology evidence="2">Multi-pass membrane protein</topology>
    </subcellularLocation>
</comment>
<evidence type="ECO:0000256" key="3">
    <source>
        <dbReference type="ARBA" id="ARBA00012438"/>
    </source>
</evidence>
<dbReference type="InterPro" id="IPR036097">
    <property type="entry name" value="HisK_dim/P_sf"/>
</dbReference>
<dbReference type="SMART" id="SM00388">
    <property type="entry name" value="HisKA"/>
    <property type="match status" value="1"/>
</dbReference>
<name>G2E3V6_9GAMM</name>
<feature type="domain" description="PAS" evidence="15">
    <location>
        <begin position="150"/>
        <end position="215"/>
    </location>
</feature>
<dbReference type="GO" id="GO:0005524">
    <property type="term" value="F:ATP binding"/>
    <property type="evidence" value="ECO:0007669"/>
    <property type="project" value="UniProtKB-KW"/>
</dbReference>
<dbReference type="GO" id="GO:0016020">
    <property type="term" value="C:membrane"/>
    <property type="evidence" value="ECO:0007669"/>
    <property type="project" value="UniProtKB-SubCell"/>
</dbReference>
<dbReference type="Pfam" id="PF13493">
    <property type="entry name" value="DUF4118"/>
    <property type="match status" value="1"/>
</dbReference>
<comment type="caution">
    <text evidence="17">The sequence shown here is derived from an EMBL/GenBank/DDBJ whole genome shotgun (WGS) entry which is preliminary data.</text>
</comment>
<evidence type="ECO:0000256" key="12">
    <source>
        <dbReference type="ARBA" id="ARBA00023136"/>
    </source>
</evidence>
<dbReference type="PROSITE" id="PS50112">
    <property type="entry name" value="PAS"/>
    <property type="match status" value="3"/>
</dbReference>
<dbReference type="InterPro" id="IPR025201">
    <property type="entry name" value="KdpD_TM"/>
</dbReference>
<dbReference type="Pfam" id="PF08448">
    <property type="entry name" value="PAS_4"/>
    <property type="match status" value="1"/>
</dbReference>
<dbReference type="InterPro" id="IPR052155">
    <property type="entry name" value="Biofilm_reg_signaling"/>
</dbReference>
<dbReference type="STRING" id="765913.ThidrDRAFT_2969"/>
<dbReference type="Pfam" id="PF13188">
    <property type="entry name" value="PAS_8"/>
    <property type="match status" value="1"/>
</dbReference>
<dbReference type="InterPro" id="IPR000700">
    <property type="entry name" value="PAS-assoc_C"/>
</dbReference>
<evidence type="ECO:0000313" key="17">
    <source>
        <dbReference type="EMBL" id="EGV30048.1"/>
    </source>
</evidence>
<keyword evidence="5" id="KW-0808">Transferase</keyword>
<dbReference type="eggNOG" id="COG2205">
    <property type="taxonomic scope" value="Bacteria"/>
</dbReference>
<keyword evidence="6 14" id="KW-0812">Transmembrane</keyword>
<keyword evidence="4" id="KW-0597">Phosphoprotein</keyword>
<feature type="domain" description="PAC" evidence="16">
    <location>
        <begin position="593"/>
        <end position="645"/>
    </location>
</feature>
<proteinExistence type="predicted"/>
<accession>G2E3V6</accession>
<dbReference type="RefSeq" id="WP_007041682.1">
    <property type="nucleotide sequence ID" value="NZ_AFWT01000021.1"/>
</dbReference>
<evidence type="ECO:0000256" key="9">
    <source>
        <dbReference type="ARBA" id="ARBA00022840"/>
    </source>
</evidence>
<dbReference type="CDD" id="cd00130">
    <property type="entry name" value="PAS"/>
    <property type="match status" value="3"/>
</dbReference>
<feature type="region of interest" description="Disordered" evidence="13">
    <location>
        <begin position="744"/>
        <end position="775"/>
    </location>
</feature>
<dbReference type="InterPro" id="IPR000014">
    <property type="entry name" value="PAS"/>
</dbReference>
<dbReference type="InterPro" id="IPR001610">
    <property type="entry name" value="PAC"/>
</dbReference>
<dbReference type="InterPro" id="IPR035965">
    <property type="entry name" value="PAS-like_dom_sf"/>
</dbReference>
<dbReference type="Pfam" id="PF00512">
    <property type="entry name" value="HisKA"/>
    <property type="match status" value="1"/>
</dbReference>
<evidence type="ECO:0000313" key="18">
    <source>
        <dbReference type="Proteomes" id="UP000004200"/>
    </source>
</evidence>
<dbReference type="GO" id="GO:0006355">
    <property type="term" value="P:regulation of DNA-templated transcription"/>
    <property type="evidence" value="ECO:0007669"/>
    <property type="project" value="InterPro"/>
</dbReference>
<keyword evidence="12 14" id="KW-0472">Membrane</keyword>
<dbReference type="EC" id="2.7.13.3" evidence="3"/>
<evidence type="ECO:0000256" key="14">
    <source>
        <dbReference type="SAM" id="Phobius"/>
    </source>
</evidence>
<evidence type="ECO:0000256" key="4">
    <source>
        <dbReference type="ARBA" id="ARBA00022553"/>
    </source>
</evidence>
<dbReference type="OrthoDB" id="9810730at2"/>
<dbReference type="Gene3D" id="1.20.120.620">
    <property type="entry name" value="Backbone structure of the membrane domain of e. Coli histidine kinase receptor kdpd"/>
    <property type="match status" value="1"/>
</dbReference>
<dbReference type="EMBL" id="AFWT01000021">
    <property type="protein sequence ID" value="EGV30048.1"/>
    <property type="molecule type" value="Genomic_DNA"/>
</dbReference>
<keyword evidence="11" id="KW-0902">Two-component regulatory system</keyword>
<dbReference type="InterPro" id="IPR013767">
    <property type="entry name" value="PAS_fold"/>
</dbReference>
<dbReference type="InterPro" id="IPR038318">
    <property type="entry name" value="KdpD_sf"/>
</dbReference>
<dbReference type="PROSITE" id="PS50113">
    <property type="entry name" value="PAC"/>
    <property type="match status" value="2"/>
</dbReference>
<feature type="domain" description="PAC" evidence="16">
    <location>
        <begin position="347"/>
        <end position="399"/>
    </location>
</feature>
<reference evidence="17 18" key="1">
    <citation type="submission" date="2011-06" db="EMBL/GenBank/DDBJ databases">
        <title>The draft genome of Thiorhodococcus drewsii AZ1.</title>
        <authorList>
            <consortium name="US DOE Joint Genome Institute (JGI-PGF)"/>
            <person name="Lucas S."/>
            <person name="Han J."/>
            <person name="Lapidus A."/>
            <person name="Cheng J.-F."/>
            <person name="Goodwin L."/>
            <person name="Pitluck S."/>
            <person name="Peters L."/>
            <person name="Land M.L."/>
            <person name="Hauser L."/>
            <person name="Vogl K."/>
            <person name="Liu Z."/>
            <person name="Imhoff J."/>
            <person name="Thiel V."/>
            <person name="Frigaard N.-U."/>
            <person name="Bryant D.A."/>
            <person name="Woyke T.J."/>
        </authorList>
    </citation>
    <scope>NUCLEOTIDE SEQUENCE [LARGE SCALE GENOMIC DNA]</scope>
    <source>
        <strain evidence="17 18">AZ1</strain>
    </source>
</reference>
<dbReference type="PANTHER" id="PTHR44757">
    <property type="entry name" value="DIGUANYLATE CYCLASE DGCP"/>
    <property type="match status" value="1"/>
</dbReference>
<protein>
    <recommendedName>
        <fullName evidence="3">histidine kinase</fullName>
        <ecNumber evidence="3">2.7.13.3</ecNumber>
    </recommendedName>
</protein>
<feature type="domain" description="PAS" evidence="15">
    <location>
        <begin position="273"/>
        <end position="343"/>
    </location>
</feature>
<evidence type="ECO:0000256" key="6">
    <source>
        <dbReference type="ARBA" id="ARBA00022692"/>
    </source>
</evidence>
<evidence type="ECO:0000256" key="7">
    <source>
        <dbReference type="ARBA" id="ARBA00022741"/>
    </source>
</evidence>
<feature type="domain" description="PAS" evidence="15">
    <location>
        <begin position="520"/>
        <end position="589"/>
    </location>
</feature>
<dbReference type="PANTHER" id="PTHR44757:SF2">
    <property type="entry name" value="BIOFILM ARCHITECTURE MAINTENANCE PROTEIN MBAA"/>
    <property type="match status" value="1"/>
</dbReference>
<feature type="transmembrane region" description="Helical" evidence="14">
    <location>
        <begin position="30"/>
        <end position="50"/>
    </location>
</feature>
<dbReference type="Gene3D" id="3.30.450.20">
    <property type="entry name" value="PAS domain"/>
    <property type="match status" value="4"/>
</dbReference>
<dbReference type="SMART" id="SM00086">
    <property type="entry name" value="PAC"/>
    <property type="match status" value="2"/>
</dbReference>
<dbReference type="NCBIfam" id="TIGR00229">
    <property type="entry name" value="sensory_box"/>
    <property type="match status" value="3"/>
</dbReference>
<keyword evidence="10 14" id="KW-1133">Transmembrane helix</keyword>
<feature type="transmembrane region" description="Helical" evidence="14">
    <location>
        <begin position="62"/>
        <end position="89"/>
    </location>
</feature>
<dbReference type="Gene3D" id="1.10.287.130">
    <property type="match status" value="1"/>
</dbReference>
<dbReference type="Pfam" id="PF13426">
    <property type="entry name" value="PAS_9"/>
    <property type="match status" value="1"/>
</dbReference>
<dbReference type="GO" id="GO:0000155">
    <property type="term" value="F:phosphorelay sensor kinase activity"/>
    <property type="evidence" value="ECO:0007669"/>
    <property type="project" value="InterPro"/>
</dbReference>
<gene>
    <name evidence="17" type="ORF">ThidrDRAFT_2969</name>
</gene>
<evidence type="ECO:0000256" key="10">
    <source>
        <dbReference type="ARBA" id="ARBA00022989"/>
    </source>
</evidence>
<dbReference type="SMART" id="SM00091">
    <property type="entry name" value="PAS"/>
    <property type="match status" value="4"/>
</dbReference>
<dbReference type="CDD" id="cd00082">
    <property type="entry name" value="HisKA"/>
    <property type="match status" value="1"/>
</dbReference>
<keyword evidence="18" id="KW-1185">Reference proteome</keyword>
<dbReference type="Pfam" id="PF00989">
    <property type="entry name" value="PAS"/>
    <property type="match status" value="1"/>
</dbReference>
<dbReference type="AlphaFoldDB" id="G2E3V6"/>
<evidence type="ECO:0000256" key="5">
    <source>
        <dbReference type="ARBA" id="ARBA00022679"/>
    </source>
</evidence>
<dbReference type="InterPro" id="IPR013656">
    <property type="entry name" value="PAS_4"/>
</dbReference>
<dbReference type="InterPro" id="IPR003661">
    <property type="entry name" value="HisK_dim/P_dom"/>
</dbReference>
<evidence type="ECO:0000259" key="15">
    <source>
        <dbReference type="PROSITE" id="PS50112"/>
    </source>
</evidence>
<evidence type="ECO:0000256" key="1">
    <source>
        <dbReference type="ARBA" id="ARBA00000085"/>
    </source>
</evidence>
<evidence type="ECO:0000256" key="8">
    <source>
        <dbReference type="ARBA" id="ARBA00022777"/>
    </source>
</evidence>
<keyword evidence="8" id="KW-0418">Kinase</keyword>
<organism evidence="17 18">
    <name type="scientific">Thiorhodococcus drewsii AZ1</name>
    <dbReference type="NCBI Taxonomy" id="765913"/>
    <lineage>
        <taxon>Bacteria</taxon>
        <taxon>Pseudomonadati</taxon>
        <taxon>Pseudomonadota</taxon>
        <taxon>Gammaproteobacteria</taxon>
        <taxon>Chromatiales</taxon>
        <taxon>Chromatiaceae</taxon>
        <taxon>Thiorhodococcus</taxon>
    </lineage>
</organism>
<evidence type="ECO:0000256" key="2">
    <source>
        <dbReference type="ARBA" id="ARBA00004141"/>
    </source>
</evidence>
<keyword evidence="9" id="KW-0067">ATP-binding</keyword>
<evidence type="ECO:0000256" key="13">
    <source>
        <dbReference type="SAM" id="MobiDB-lite"/>
    </source>
</evidence>
<dbReference type="Proteomes" id="UP000004200">
    <property type="component" value="Unassembled WGS sequence"/>
</dbReference>
<evidence type="ECO:0000256" key="11">
    <source>
        <dbReference type="ARBA" id="ARBA00023012"/>
    </source>
</evidence>